<feature type="transmembrane region" description="Helical" evidence="1">
    <location>
        <begin position="43"/>
        <end position="60"/>
    </location>
</feature>
<dbReference type="EMBL" id="PTJC01000005">
    <property type="protein sequence ID" value="PPK87599.1"/>
    <property type="molecule type" value="Genomic_DNA"/>
</dbReference>
<keyword evidence="1" id="KW-1133">Transmembrane helix</keyword>
<evidence type="ECO:0000313" key="3">
    <source>
        <dbReference type="EMBL" id="PPK87599.1"/>
    </source>
</evidence>
<accession>A0A2S6I801</accession>
<sequence length="224" mass="23560">MELFAAFTLGLFGSLHCVGMCGPLMLAAGGDGKAVAQYQTGRLLTYALLGALLGSLGLGARLLQLQAPLAIVSGAALLLIAFARLSPERWVAAWPGYGRLQLALRWRISGWLNRGGLAHFGLGCCNGLLPCGLVYLAVIGAANAGGIVAGALFMLAFGLGTLPLLLGLLLTGRRLVRLGNGFLLRYTPVVVALAGALLLWRGWHAALPVDFQRFQDLVFPPMCH</sequence>
<comment type="caution">
    <text evidence="3">The sequence shown here is derived from an EMBL/GenBank/DDBJ whole genome shotgun (WGS) entry which is preliminary data.</text>
</comment>
<feature type="domain" description="Urease accessory protein UreH-like transmembrane" evidence="2">
    <location>
        <begin position="5"/>
        <end position="196"/>
    </location>
</feature>
<evidence type="ECO:0000256" key="1">
    <source>
        <dbReference type="SAM" id="Phobius"/>
    </source>
</evidence>
<keyword evidence="4" id="KW-1185">Reference proteome</keyword>
<feature type="transmembrane region" description="Helical" evidence="1">
    <location>
        <begin position="120"/>
        <end position="141"/>
    </location>
</feature>
<dbReference type="AlphaFoldDB" id="A0A2S6I801"/>
<dbReference type="Proteomes" id="UP000237662">
    <property type="component" value="Unassembled WGS sequence"/>
</dbReference>
<organism evidence="3 4">
    <name type="scientific">Neolewinella xylanilytica</name>
    <dbReference type="NCBI Taxonomy" id="1514080"/>
    <lineage>
        <taxon>Bacteria</taxon>
        <taxon>Pseudomonadati</taxon>
        <taxon>Bacteroidota</taxon>
        <taxon>Saprospiria</taxon>
        <taxon>Saprospirales</taxon>
        <taxon>Lewinellaceae</taxon>
        <taxon>Neolewinella</taxon>
    </lineage>
</organism>
<feature type="transmembrane region" description="Helical" evidence="1">
    <location>
        <begin position="147"/>
        <end position="170"/>
    </location>
</feature>
<dbReference type="InterPro" id="IPR039447">
    <property type="entry name" value="UreH-like_TM_dom"/>
</dbReference>
<keyword evidence="1" id="KW-0812">Transmembrane</keyword>
<dbReference type="PANTHER" id="PTHR42208">
    <property type="entry name" value="HEAVY METAL TRANSPORTER-RELATED"/>
    <property type="match status" value="1"/>
</dbReference>
<protein>
    <recommendedName>
        <fullName evidence="2">Urease accessory protein UreH-like transmembrane domain-containing protein</fullName>
    </recommendedName>
</protein>
<dbReference type="RefSeq" id="WP_104418195.1">
    <property type="nucleotide sequence ID" value="NZ_PTJC01000005.1"/>
</dbReference>
<dbReference type="OrthoDB" id="594443at2"/>
<evidence type="ECO:0000259" key="2">
    <source>
        <dbReference type="Pfam" id="PF13386"/>
    </source>
</evidence>
<evidence type="ECO:0000313" key="4">
    <source>
        <dbReference type="Proteomes" id="UP000237662"/>
    </source>
</evidence>
<feature type="transmembrane region" description="Helical" evidence="1">
    <location>
        <begin position="182"/>
        <end position="203"/>
    </location>
</feature>
<dbReference type="Pfam" id="PF13386">
    <property type="entry name" value="DsbD_2"/>
    <property type="match status" value="1"/>
</dbReference>
<dbReference type="PANTHER" id="PTHR42208:SF1">
    <property type="entry name" value="HEAVY METAL TRANSPORTER"/>
    <property type="match status" value="1"/>
</dbReference>
<gene>
    <name evidence="3" type="ORF">CLV84_0545</name>
</gene>
<proteinExistence type="predicted"/>
<name>A0A2S6I801_9BACT</name>
<reference evidence="3 4" key="1">
    <citation type="submission" date="2018-02" db="EMBL/GenBank/DDBJ databases">
        <title>Genomic Encyclopedia of Archaeal and Bacterial Type Strains, Phase II (KMG-II): from individual species to whole genera.</title>
        <authorList>
            <person name="Goeker M."/>
        </authorList>
    </citation>
    <scope>NUCLEOTIDE SEQUENCE [LARGE SCALE GENOMIC DNA]</scope>
    <source>
        <strain evidence="3 4">DSM 29526</strain>
    </source>
</reference>
<keyword evidence="1" id="KW-0472">Membrane</keyword>